<evidence type="ECO:0000256" key="5">
    <source>
        <dbReference type="ARBA" id="ARBA00051169"/>
    </source>
</evidence>
<feature type="site" description="Transition state stabilizer" evidence="7">
    <location>
        <position position="174"/>
    </location>
</feature>
<dbReference type="NCBIfam" id="NF004326">
    <property type="entry name" value="PRK05720.1"/>
    <property type="match status" value="1"/>
</dbReference>
<feature type="binding site" evidence="7">
    <location>
        <position position="104"/>
    </location>
    <ligand>
        <name>substrate</name>
    </ligand>
</feature>
<comment type="caution">
    <text evidence="8">The sequence shown here is derived from an EMBL/GenBank/DDBJ whole genome shotgun (WGS) entry which is preliminary data.</text>
</comment>
<dbReference type="Gene3D" id="3.40.50.10470">
    <property type="entry name" value="Translation initiation factor eif-2b, domain 2"/>
    <property type="match status" value="1"/>
</dbReference>
<feature type="binding site" evidence="7">
    <location>
        <position position="213"/>
    </location>
    <ligand>
        <name>substrate</name>
    </ligand>
</feature>
<sequence>MFKSAECRMRDQLLAAEKVKAIDWRDGALYLLDQRVLPFEENWIAYTSAAGVAEAIRAMVVRGAPAIGISAAYGVVLAARARMAEGGDWEAALEADFALLAESRPTAVNLFWALDRMRDRLVRLKTHAEPLTALEAEAIAIHESDREANLTMAQLGVDLIRKHQGNAQAILTHCNTGALATGGFGTALGVIRGAFIEGMVERVYADETRPWLQGSRLTAWELANEGIPVTLNADSAAAHIMKTKGVTWVIVGADRITANGDVANKIGTYQLAVCAMHHGVRFMVVAPSSTIDMSLASGEDIPIEERDGRELLEVGGKRVGAEVDAFNPVFDVTPADLIDAIVTEKGIVERPDTAKMAQLMCRKRLH</sequence>
<dbReference type="InterPro" id="IPR011559">
    <property type="entry name" value="Initiation_fac_2B_a/b/d"/>
</dbReference>
<dbReference type="InterPro" id="IPR037171">
    <property type="entry name" value="NagB/RpiA_transferase-like"/>
</dbReference>
<dbReference type="GO" id="GO:0019509">
    <property type="term" value="P:L-methionine salvage from methylthioadenosine"/>
    <property type="evidence" value="ECO:0007669"/>
    <property type="project" value="UniProtKB-UniRule"/>
</dbReference>
<reference evidence="8 9" key="1">
    <citation type="submission" date="2018-08" db="EMBL/GenBank/DDBJ databases">
        <title>Recombination of ecologically and evolutionarily significant loci maintains genetic cohesion in the Pseudomonas syringae species complex.</title>
        <authorList>
            <person name="Dillon M."/>
            <person name="Thakur S."/>
            <person name="Almeida R.N.D."/>
            <person name="Weir B.S."/>
            <person name="Guttman D.S."/>
        </authorList>
    </citation>
    <scope>NUCLEOTIDE SEQUENCE [LARGE SCALE GENOMIC DNA]</scope>
    <source>
        <strain evidence="8 9">NCPPB2445</strain>
    </source>
</reference>
<comment type="function">
    <text evidence="6">Catalyzes the interconversion of methylthioribose-1-phosphate (MTR-1-P) into methylthioribulose-1-phosphate (MTRu-1-P). Also catalyzes the interconversion of 5-deoxyribose 1-phosphate and 5-deoxyribulose 1-phosphate. Part of a bifunctional DHAP-shunt salvage pathway for SAM by-products.</text>
</comment>
<dbReference type="STRING" id="47879.AXG94_23705"/>
<dbReference type="EC" id="5.3.1.23" evidence="7"/>
<feature type="active site" description="Proton donor" evidence="7">
    <location>
        <position position="254"/>
    </location>
</feature>
<name>A0A3M3E8X0_9PSED</name>
<dbReference type="InterPro" id="IPR027363">
    <property type="entry name" value="M1Pi_N"/>
</dbReference>
<dbReference type="Pfam" id="PF01008">
    <property type="entry name" value="IF-2B"/>
    <property type="match status" value="1"/>
</dbReference>
<evidence type="ECO:0000256" key="1">
    <source>
        <dbReference type="ARBA" id="ARBA00022605"/>
    </source>
</evidence>
<evidence type="ECO:0000313" key="8">
    <source>
        <dbReference type="EMBL" id="RMM46093.1"/>
    </source>
</evidence>
<accession>A0A3M3E8X0</accession>
<dbReference type="PANTHER" id="PTHR43475">
    <property type="entry name" value="METHYLTHIORIBOSE-1-PHOSPHATE ISOMERASE"/>
    <property type="match status" value="1"/>
</dbReference>
<dbReference type="UniPathway" id="UPA00904">
    <property type="reaction ID" value="UER00874"/>
</dbReference>
<dbReference type="Proteomes" id="UP000270661">
    <property type="component" value="Unassembled WGS sequence"/>
</dbReference>
<evidence type="ECO:0000256" key="7">
    <source>
        <dbReference type="HAMAP-Rule" id="MF_01678"/>
    </source>
</evidence>
<comment type="pathway">
    <text evidence="7">Amino-acid biosynthesis; L-methionine biosynthesis via salvage pathway; L-methionine from S-methyl-5-thio-alpha-D-ribose 1-phosphate: step 1/6.</text>
</comment>
<dbReference type="EMBL" id="RBOJ01000092">
    <property type="protein sequence ID" value="RMM46093.1"/>
    <property type="molecule type" value="Genomic_DNA"/>
</dbReference>
<dbReference type="HAMAP" id="MF_01678">
    <property type="entry name" value="Salvage_MtnA"/>
    <property type="match status" value="1"/>
</dbReference>
<dbReference type="InterPro" id="IPR000649">
    <property type="entry name" value="IF-2B-related"/>
</dbReference>
<keyword evidence="3 7" id="KW-0413">Isomerase</keyword>
<gene>
    <name evidence="7" type="primary">mtnA</name>
    <name evidence="8" type="ORF">ALQ77_04802</name>
</gene>
<feature type="binding site" evidence="7">
    <location>
        <begin position="264"/>
        <end position="265"/>
    </location>
    <ligand>
        <name>substrate</name>
    </ligand>
</feature>
<dbReference type="NCBIfam" id="TIGR00512">
    <property type="entry name" value="salvage_mtnA"/>
    <property type="match status" value="1"/>
</dbReference>
<dbReference type="Gene3D" id="1.20.120.420">
    <property type="entry name" value="translation initiation factor eif-2b, domain 1"/>
    <property type="match status" value="1"/>
</dbReference>
<dbReference type="AlphaFoldDB" id="A0A3M3E8X0"/>
<evidence type="ECO:0000256" key="3">
    <source>
        <dbReference type="ARBA" id="ARBA00023235"/>
    </source>
</evidence>
<protein>
    <recommendedName>
        <fullName evidence="7">Methylthioribose-1-phosphate isomerase</fullName>
        <shortName evidence="7">M1Pi</shortName>
        <shortName evidence="7">MTR-1-P isomerase</shortName>
        <ecNumber evidence="7">5.3.1.23</ecNumber>
    </recommendedName>
    <alternativeName>
        <fullName evidence="7">S-methyl-5-thioribose-1-phosphate isomerase</fullName>
    </alternativeName>
</protein>
<comment type="similarity">
    <text evidence="7">Belongs to the EIF-2B alpha/beta/delta subunits family. MtnA subfamily.</text>
</comment>
<keyword evidence="9" id="KW-1185">Reference proteome</keyword>
<dbReference type="InterPro" id="IPR042529">
    <property type="entry name" value="IF_2B-like_C"/>
</dbReference>
<proteinExistence type="inferred from homology"/>
<evidence type="ECO:0000313" key="9">
    <source>
        <dbReference type="Proteomes" id="UP000270661"/>
    </source>
</evidence>
<dbReference type="FunFam" id="1.20.120.420:FF:000008">
    <property type="entry name" value="Methylthioribose-1-phosphate isomerase"/>
    <property type="match status" value="1"/>
</dbReference>
<feature type="binding site" evidence="7">
    <location>
        <begin position="62"/>
        <end position="64"/>
    </location>
    <ligand>
        <name>substrate</name>
    </ligand>
</feature>
<dbReference type="FunFam" id="3.40.50.10470:FF:000006">
    <property type="entry name" value="Methylthioribose-1-phosphate isomerase"/>
    <property type="match status" value="1"/>
</dbReference>
<dbReference type="PANTHER" id="PTHR43475:SF1">
    <property type="entry name" value="METHYLTHIORIBOSE-1-PHOSPHATE ISOMERASE"/>
    <property type="match status" value="1"/>
</dbReference>
<comment type="catalytic activity">
    <reaction evidence="4">
        <text>5-deoxy-alpha-D-ribose 1-phosphate = 5-deoxy-D-ribulose 1-phosphate</text>
        <dbReference type="Rhea" id="RHEA:61296"/>
        <dbReference type="ChEBI" id="CHEBI:58749"/>
        <dbReference type="ChEBI" id="CHEBI:144504"/>
    </reaction>
    <physiologicalReaction direction="left-to-right" evidence="4">
        <dbReference type="Rhea" id="RHEA:61297"/>
    </physiologicalReaction>
</comment>
<evidence type="ECO:0000256" key="4">
    <source>
        <dbReference type="ARBA" id="ARBA00050906"/>
    </source>
</evidence>
<organism evidence="8 9">
    <name type="scientific">Pseudomonas corrugata</name>
    <dbReference type="NCBI Taxonomy" id="47879"/>
    <lineage>
        <taxon>Bacteria</taxon>
        <taxon>Pseudomonadati</taxon>
        <taxon>Pseudomonadota</taxon>
        <taxon>Gammaproteobacteria</taxon>
        <taxon>Pseudomonadales</taxon>
        <taxon>Pseudomonadaceae</taxon>
        <taxon>Pseudomonas</taxon>
    </lineage>
</organism>
<keyword evidence="2 7" id="KW-0486">Methionine biosynthesis</keyword>
<evidence type="ECO:0000256" key="2">
    <source>
        <dbReference type="ARBA" id="ARBA00023167"/>
    </source>
</evidence>
<comment type="catalytic activity">
    <reaction evidence="5">
        <text>5-(methylsulfanyl)-alpha-D-ribose 1-phosphate = 5-(methylsulfanyl)-D-ribulose 1-phosphate</text>
        <dbReference type="Rhea" id="RHEA:19989"/>
        <dbReference type="ChEBI" id="CHEBI:58533"/>
        <dbReference type="ChEBI" id="CHEBI:58548"/>
        <dbReference type="EC" id="5.3.1.23"/>
    </reaction>
    <physiologicalReaction direction="left-to-right" evidence="5">
        <dbReference type="Rhea" id="RHEA:19990"/>
    </physiologicalReaction>
</comment>
<keyword evidence="1 7" id="KW-0028">Amino-acid biosynthesis</keyword>
<dbReference type="SUPFAM" id="SSF100950">
    <property type="entry name" value="NagB/RpiA/CoA transferase-like"/>
    <property type="match status" value="1"/>
</dbReference>
<dbReference type="NCBIfam" id="TIGR00524">
    <property type="entry name" value="eIF-2B_rel"/>
    <property type="match status" value="1"/>
</dbReference>
<dbReference type="GO" id="GO:0046523">
    <property type="term" value="F:S-methyl-5-thioribose-1-phosphate isomerase activity"/>
    <property type="evidence" value="ECO:0007669"/>
    <property type="project" value="UniProtKB-UniRule"/>
</dbReference>
<dbReference type="InterPro" id="IPR005251">
    <property type="entry name" value="IF-M1Pi"/>
</dbReference>
<evidence type="ECO:0000256" key="6">
    <source>
        <dbReference type="ARBA" id="ARBA00058145"/>
    </source>
</evidence>